<feature type="domain" description="MRH" evidence="5">
    <location>
        <begin position="196"/>
        <end position="311"/>
    </location>
</feature>
<dbReference type="InterPro" id="IPR045149">
    <property type="entry name" value="OS-9-like"/>
</dbReference>
<keyword evidence="4" id="KW-1015">Disulfide bond</keyword>
<evidence type="ECO:0000313" key="6">
    <source>
        <dbReference type="EMBL" id="CAA7022934.1"/>
    </source>
</evidence>
<evidence type="ECO:0000256" key="2">
    <source>
        <dbReference type="ARBA" id="ARBA00022729"/>
    </source>
</evidence>
<comment type="subcellular location">
    <subcellularLocation>
        <location evidence="1">Endoplasmic reticulum</location>
    </subcellularLocation>
</comment>
<dbReference type="OrthoDB" id="448954at2759"/>
<comment type="caution">
    <text evidence="6">The sequence shown here is derived from an EMBL/GenBank/DDBJ whole genome shotgun (WGS) entry which is preliminary data.</text>
</comment>
<proteinExistence type="predicted"/>
<dbReference type="Pfam" id="PF07915">
    <property type="entry name" value="PRKCSH"/>
    <property type="match status" value="1"/>
</dbReference>
<evidence type="ECO:0000256" key="4">
    <source>
        <dbReference type="ARBA" id="ARBA00023157"/>
    </source>
</evidence>
<protein>
    <recommendedName>
        <fullName evidence="5">MRH domain-containing protein</fullName>
    </recommendedName>
</protein>
<dbReference type="AlphaFoldDB" id="A0A6D2ICY4"/>
<gene>
    <name evidence="6" type="ORF">MERR_LOCUS10169</name>
</gene>
<evidence type="ECO:0000259" key="5">
    <source>
        <dbReference type="PROSITE" id="PS51914"/>
    </source>
</evidence>
<dbReference type="PANTHER" id="PTHR15414">
    <property type="entry name" value="OS-9-RELATED"/>
    <property type="match status" value="1"/>
</dbReference>
<accession>A0A6D2ICY4</accession>
<dbReference type="Gene3D" id="2.70.130.10">
    <property type="entry name" value="Mannose-6-phosphate receptor binding domain"/>
    <property type="match status" value="1"/>
</dbReference>
<dbReference type="SUPFAM" id="SSF50911">
    <property type="entry name" value="Mannose 6-phosphate receptor domain"/>
    <property type="match status" value="1"/>
</dbReference>
<dbReference type="PROSITE" id="PS51914">
    <property type="entry name" value="MRH"/>
    <property type="match status" value="1"/>
</dbReference>
<sequence length="354" mass="40590">MLRFLYALKLNHIEGKRRAKGFGSLNLEEESETRGRFVQLIRSSSSSIFIVVACYRRLPTSDTICFKISESFSREKMRITQIILCLVIVAFSSSSYVYPDQIFPAHLVGTFSRNNREPKYNIEFLPEDSPFHPGDNLESMVMLDKQGRKFLCYLPKEEESTKGWTSTQQNISTVMMETEKQVKLKTPDELLELLNEKCLIRQEGWWSYEFCHQKEVKQLHVDGEKVVQEFYLGIFDPEATAAFNQNVSADALQRYHSHIYTNGTICDLTGTPREVEVRFVCAETKAMVTSITELSTCKYALTVQCPTLCKHPLFQLEKPVSHTIHCNLIPAEEVATRNEEEQIVGESPKMIADS</sequence>
<dbReference type="InterPro" id="IPR009011">
    <property type="entry name" value="Man6P_isomerase_rcpt-bd_dom_sf"/>
</dbReference>
<evidence type="ECO:0000313" key="7">
    <source>
        <dbReference type="Proteomes" id="UP000467841"/>
    </source>
</evidence>
<keyword evidence="3" id="KW-0256">Endoplasmic reticulum</keyword>
<evidence type="ECO:0000256" key="1">
    <source>
        <dbReference type="ARBA" id="ARBA00004240"/>
    </source>
</evidence>
<dbReference type="PANTHER" id="PTHR15414:SF0">
    <property type="entry name" value="ENDOPLASMIC RETICULUM LECTIN 1"/>
    <property type="match status" value="1"/>
</dbReference>
<dbReference type="EMBL" id="CACVBM020000754">
    <property type="protein sequence ID" value="CAA7022934.1"/>
    <property type="molecule type" value="Genomic_DNA"/>
</dbReference>
<dbReference type="Proteomes" id="UP000467841">
    <property type="component" value="Unassembled WGS sequence"/>
</dbReference>
<dbReference type="InterPro" id="IPR012913">
    <property type="entry name" value="OS9-like_dom"/>
</dbReference>
<organism evidence="6 7">
    <name type="scientific">Microthlaspi erraticum</name>
    <dbReference type="NCBI Taxonomy" id="1685480"/>
    <lineage>
        <taxon>Eukaryota</taxon>
        <taxon>Viridiplantae</taxon>
        <taxon>Streptophyta</taxon>
        <taxon>Embryophyta</taxon>
        <taxon>Tracheophyta</taxon>
        <taxon>Spermatophyta</taxon>
        <taxon>Magnoliopsida</taxon>
        <taxon>eudicotyledons</taxon>
        <taxon>Gunneridae</taxon>
        <taxon>Pentapetalae</taxon>
        <taxon>rosids</taxon>
        <taxon>malvids</taxon>
        <taxon>Brassicales</taxon>
        <taxon>Brassicaceae</taxon>
        <taxon>Coluteocarpeae</taxon>
        <taxon>Microthlaspi</taxon>
    </lineage>
</organism>
<keyword evidence="2" id="KW-0732">Signal</keyword>
<evidence type="ECO:0000256" key="3">
    <source>
        <dbReference type="ARBA" id="ARBA00022824"/>
    </source>
</evidence>
<dbReference type="GO" id="GO:0030970">
    <property type="term" value="P:retrograde protein transport, ER to cytosol"/>
    <property type="evidence" value="ECO:0007669"/>
    <property type="project" value="TreeGrafter"/>
</dbReference>
<dbReference type="GO" id="GO:0005788">
    <property type="term" value="C:endoplasmic reticulum lumen"/>
    <property type="evidence" value="ECO:0007669"/>
    <property type="project" value="TreeGrafter"/>
</dbReference>
<keyword evidence="7" id="KW-1185">Reference proteome</keyword>
<reference evidence="6" key="1">
    <citation type="submission" date="2020-01" db="EMBL/GenBank/DDBJ databases">
        <authorList>
            <person name="Mishra B."/>
        </authorList>
    </citation>
    <scope>NUCLEOTIDE SEQUENCE [LARGE SCALE GENOMIC DNA]</scope>
</reference>
<dbReference type="GO" id="GO:0030968">
    <property type="term" value="P:endoplasmic reticulum unfolded protein response"/>
    <property type="evidence" value="ECO:0007669"/>
    <property type="project" value="InterPro"/>
</dbReference>
<name>A0A6D2ICY4_9BRAS</name>
<dbReference type="InterPro" id="IPR044865">
    <property type="entry name" value="MRH_dom"/>
</dbReference>